<organism evidence="10 11">
    <name type="scientific">Paramuribaculum intestinale</name>
    <dbReference type="NCBI Taxonomy" id="2094151"/>
    <lineage>
        <taxon>Bacteria</taxon>
        <taxon>Pseudomonadati</taxon>
        <taxon>Bacteroidota</taxon>
        <taxon>Bacteroidia</taxon>
        <taxon>Bacteroidales</taxon>
        <taxon>Muribaculaceae</taxon>
        <taxon>Paramuribaculum</taxon>
    </lineage>
</organism>
<comment type="caution">
    <text evidence="10">The sequence shown here is derived from an EMBL/GenBank/DDBJ whole genome shotgun (WGS) entry which is preliminary data.</text>
</comment>
<evidence type="ECO:0000259" key="9">
    <source>
        <dbReference type="Pfam" id="PF13231"/>
    </source>
</evidence>
<dbReference type="GO" id="GO:0009103">
    <property type="term" value="P:lipopolysaccharide biosynthetic process"/>
    <property type="evidence" value="ECO:0007669"/>
    <property type="project" value="UniProtKB-ARBA"/>
</dbReference>
<evidence type="ECO:0000256" key="1">
    <source>
        <dbReference type="ARBA" id="ARBA00004651"/>
    </source>
</evidence>
<dbReference type="InterPro" id="IPR050297">
    <property type="entry name" value="LipidA_mod_glycosyltrf_83"/>
</dbReference>
<keyword evidence="6 8" id="KW-1133">Transmembrane helix</keyword>
<dbReference type="GO" id="GO:0016763">
    <property type="term" value="F:pentosyltransferase activity"/>
    <property type="evidence" value="ECO:0007669"/>
    <property type="project" value="TreeGrafter"/>
</dbReference>
<keyword evidence="5 8" id="KW-0812">Transmembrane</keyword>
<protein>
    <submittedName>
        <fullName evidence="10">Dolichyl-phosphate-mannose--protein mannosyltransferase</fullName>
    </submittedName>
</protein>
<dbReference type="GO" id="GO:0010041">
    <property type="term" value="P:response to iron(III) ion"/>
    <property type="evidence" value="ECO:0007669"/>
    <property type="project" value="TreeGrafter"/>
</dbReference>
<dbReference type="GeneID" id="93425684"/>
<keyword evidence="7 8" id="KW-0472">Membrane</keyword>
<accession>A0A2V1IU97</accession>
<gene>
    <name evidence="10" type="ORF">C5O25_09265</name>
</gene>
<dbReference type="PANTHER" id="PTHR33908">
    <property type="entry name" value="MANNOSYLTRANSFERASE YKCB-RELATED"/>
    <property type="match status" value="1"/>
</dbReference>
<name>A0A2V1IU97_9BACT</name>
<evidence type="ECO:0000256" key="2">
    <source>
        <dbReference type="ARBA" id="ARBA00022475"/>
    </source>
</evidence>
<feature type="transmembrane region" description="Helical" evidence="8">
    <location>
        <begin position="442"/>
        <end position="462"/>
    </location>
</feature>
<feature type="transmembrane region" description="Helical" evidence="8">
    <location>
        <begin position="12"/>
        <end position="31"/>
    </location>
</feature>
<evidence type="ECO:0000313" key="10">
    <source>
        <dbReference type="EMBL" id="PWB06817.1"/>
    </source>
</evidence>
<dbReference type="AlphaFoldDB" id="A0A2V1IU97"/>
<dbReference type="GO" id="GO:0005886">
    <property type="term" value="C:plasma membrane"/>
    <property type="evidence" value="ECO:0007669"/>
    <property type="project" value="UniProtKB-SubCell"/>
</dbReference>
<evidence type="ECO:0000256" key="3">
    <source>
        <dbReference type="ARBA" id="ARBA00022676"/>
    </source>
</evidence>
<feature type="transmembrane region" description="Helical" evidence="8">
    <location>
        <begin position="310"/>
        <end position="331"/>
    </location>
</feature>
<feature type="transmembrane region" description="Helical" evidence="8">
    <location>
        <begin position="116"/>
        <end position="137"/>
    </location>
</feature>
<dbReference type="PANTHER" id="PTHR33908:SF3">
    <property type="entry name" value="UNDECAPRENYL PHOSPHATE-ALPHA-4-AMINO-4-DEOXY-L-ARABINOSE ARABINOSYL TRANSFERASE"/>
    <property type="match status" value="1"/>
</dbReference>
<feature type="transmembrane region" description="Helical" evidence="8">
    <location>
        <begin position="406"/>
        <end position="430"/>
    </location>
</feature>
<evidence type="ECO:0000256" key="4">
    <source>
        <dbReference type="ARBA" id="ARBA00022679"/>
    </source>
</evidence>
<evidence type="ECO:0000256" key="5">
    <source>
        <dbReference type="ARBA" id="ARBA00022692"/>
    </source>
</evidence>
<dbReference type="EMBL" id="PUBV01000019">
    <property type="protein sequence ID" value="PWB06817.1"/>
    <property type="molecule type" value="Genomic_DNA"/>
</dbReference>
<keyword evidence="11" id="KW-1185">Reference proteome</keyword>
<evidence type="ECO:0000313" key="11">
    <source>
        <dbReference type="Proteomes" id="UP000244925"/>
    </source>
</evidence>
<keyword evidence="3 10" id="KW-0328">Glycosyltransferase</keyword>
<evidence type="ECO:0000256" key="7">
    <source>
        <dbReference type="ARBA" id="ARBA00023136"/>
    </source>
</evidence>
<evidence type="ECO:0000256" key="8">
    <source>
        <dbReference type="SAM" id="Phobius"/>
    </source>
</evidence>
<comment type="subcellular location">
    <subcellularLocation>
        <location evidence="1">Cell membrane</location>
        <topology evidence="1">Multi-pass membrane protein</topology>
    </subcellularLocation>
</comment>
<feature type="transmembrane region" description="Helical" evidence="8">
    <location>
        <begin position="67"/>
        <end position="86"/>
    </location>
</feature>
<dbReference type="RefSeq" id="WP_107036458.1">
    <property type="nucleotide sequence ID" value="NZ_CAOMFE010000022.1"/>
</dbReference>
<feature type="domain" description="Glycosyltransferase RgtA/B/C/D-like" evidence="9">
    <location>
        <begin position="68"/>
        <end position="228"/>
    </location>
</feature>
<reference evidence="11" key="1">
    <citation type="submission" date="2018-02" db="EMBL/GenBank/DDBJ databases">
        <authorList>
            <person name="Clavel T."/>
            <person name="Strowig T."/>
        </authorList>
    </citation>
    <scope>NUCLEOTIDE SEQUENCE [LARGE SCALE GENOMIC DNA]</scope>
    <source>
        <strain evidence="11">DSM 100764</strain>
    </source>
</reference>
<keyword evidence="4 10" id="KW-0808">Transferase</keyword>
<dbReference type="Proteomes" id="UP000244925">
    <property type="component" value="Unassembled WGS sequence"/>
</dbReference>
<feature type="transmembrane region" description="Helical" evidence="8">
    <location>
        <begin position="367"/>
        <end position="386"/>
    </location>
</feature>
<feature type="transmembrane region" description="Helical" evidence="8">
    <location>
        <begin position="337"/>
        <end position="355"/>
    </location>
</feature>
<dbReference type="Pfam" id="PF13231">
    <property type="entry name" value="PMT_2"/>
    <property type="match status" value="1"/>
</dbReference>
<dbReference type="InterPro" id="IPR038731">
    <property type="entry name" value="RgtA/B/C-like"/>
</dbReference>
<proteinExistence type="predicted"/>
<feature type="transmembrane region" description="Helical" evidence="8">
    <location>
        <begin position="264"/>
        <end position="289"/>
    </location>
</feature>
<feature type="transmembrane region" description="Helical" evidence="8">
    <location>
        <begin position="213"/>
        <end position="232"/>
    </location>
</feature>
<evidence type="ECO:0000256" key="6">
    <source>
        <dbReference type="ARBA" id="ARBA00022989"/>
    </source>
</evidence>
<feature type="transmembrane region" description="Helical" evidence="8">
    <location>
        <begin position="173"/>
        <end position="201"/>
    </location>
</feature>
<keyword evidence="2" id="KW-1003">Cell membrane</keyword>
<sequence>MIKSLTLYLRRHPALLVGLLASLMFLPWLGLPLFNTKGEPREAIVAVSMLQSGDWVLPVSFGGDIPYKPPFLAWCIALLSWLAGGVSEYTSRLPSALAAIALAVATQRWARRGGASAAASAVTAILTVTCFEVWRAASACRVDMVLTFFMASATMALNRYIDGPMRRIPWGAVALMTCAVLTKGPVGMLLPCLVAGVAGLVARRPFWPLFRSLALTGLLALVVPALWYVAAWRSGGDEFLRLAMEENFGRMTGTMSYDSHVQPFWYPLLTILWGWVPYTLLALMALTAVSWRRPSLGSFSPSTLLTRLRALPPLTLYSAVAAAVIVIFFCIPKSKRSVYLLPAYPFIGYLMMLLVERMRREAPMRWFVATVSSLAILLPAAVWISAMLPGSVAASMSPSASIQFSAIASAALSINGVWALPLCLVTGLWGWSELRRGAPRRLPAAMIATVTAILLSLSSAILPPVLSAKSDKPLAEAVCATAPDGPVYEFHTDPLIRYYTVNFYIGDRMRLFAREMPTNGWIIIDEPDIEAWREAYGDAYTLTEVTPWHRRSCDTRRQPHLMRFARRQAATL</sequence>